<dbReference type="InterPro" id="IPR036188">
    <property type="entry name" value="FAD/NAD-bd_sf"/>
</dbReference>
<dbReference type="PANTHER" id="PTHR43563">
    <property type="entry name" value="AMINE OXIDASE"/>
    <property type="match status" value="1"/>
</dbReference>
<name>A0A1G9Q4C5_9RHOB</name>
<dbReference type="EMBL" id="FNEK01000158">
    <property type="protein sequence ID" value="SDM05836.1"/>
    <property type="molecule type" value="Genomic_DNA"/>
</dbReference>
<protein>
    <submittedName>
        <fullName evidence="3">Monoamine oxidase</fullName>
    </submittedName>
</protein>
<dbReference type="SUPFAM" id="SSF51905">
    <property type="entry name" value="FAD/NAD(P)-binding domain"/>
    <property type="match status" value="1"/>
</dbReference>
<dbReference type="Proteomes" id="UP000199382">
    <property type="component" value="Unassembled WGS sequence"/>
</dbReference>
<reference evidence="3 4" key="1">
    <citation type="submission" date="2016-10" db="EMBL/GenBank/DDBJ databases">
        <authorList>
            <person name="de Groot N.N."/>
        </authorList>
    </citation>
    <scope>NUCLEOTIDE SEQUENCE [LARGE SCALE GENOMIC DNA]</scope>
    <source>
        <strain evidence="3 4">DSM 25294</strain>
    </source>
</reference>
<accession>A0A1G9Q4C5</accession>
<sequence length="259" mass="28472">MTRQPLPGQDGIARLSGGPTSIVEAIEQRLEPGTVRLDSEVVAIETKENDLRVHLRDGAVARCATAILATPLRIAVERIRIEALDPRLSGVMLQTPTWMAQHAKAVILFKTPFWRDRGLSGRVASRIGPLVEIHDHSPENAELGALFGFVGWPAKDRQQDPETLEAEIRRQLVRCFGADAARVERVILHDWALEPLICSQADIAKPPEHPDVGPDLLRQGHLDDRLWFAVSETSDVSPGLIEGALVAGQTAAQRILSKR</sequence>
<evidence type="ECO:0000313" key="3">
    <source>
        <dbReference type="EMBL" id="SDM05836.1"/>
    </source>
</evidence>
<gene>
    <name evidence="3" type="ORF">SAMN04488026_11584</name>
</gene>
<feature type="domain" description="Amine oxidase" evidence="2">
    <location>
        <begin position="11"/>
        <end position="256"/>
    </location>
</feature>
<dbReference type="GO" id="GO:0016491">
    <property type="term" value="F:oxidoreductase activity"/>
    <property type="evidence" value="ECO:0007669"/>
    <property type="project" value="InterPro"/>
</dbReference>
<dbReference type="PANTHER" id="PTHR43563:SF14">
    <property type="entry name" value="AMINE OXIDASE"/>
    <property type="match status" value="1"/>
</dbReference>
<dbReference type="Pfam" id="PF01593">
    <property type="entry name" value="Amino_oxidase"/>
    <property type="match status" value="1"/>
</dbReference>
<dbReference type="InterPro" id="IPR050703">
    <property type="entry name" value="Flavin_MAO"/>
</dbReference>
<dbReference type="Gene3D" id="3.50.50.60">
    <property type="entry name" value="FAD/NAD(P)-binding domain"/>
    <property type="match status" value="1"/>
</dbReference>
<dbReference type="SUPFAM" id="SSF54373">
    <property type="entry name" value="FAD-linked reductases, C-terminal domain"/>
    <property type="match status" value="1"/>
</dbReference>
<proteinExistence type="inferred from homology"/>
<evidence type="ECO:0000313" key="4">
    <source>
        <dbReference type="Proteomes" id="UP000199382"/>
    </source>
</evidence>
<dbReference type="InterPro" id="IPR002937">
    <property type="entry name" value="Amino_oxidase"/>
</dbReference>
<evidence type="ECO:0000259" key="2">
    <source>
        <dbReference type="Pfam" id="PF01593"/>
    </source>
</evidence>
<evidence type="ECO:0000256" key="1">
    <source>
        <dbReference type="ARBA" id="ARBA00005995"/>
    </source>
</evidence>
<dbReference type="STRING" id="571298.SAMN04488026_11584"/>
<dbReference type="AlphaFoldDB" id="A0A1G9Q4C5"/>
<keyword evidence="4" id="KW-1185">Reference proteome</keyword>
<comment type="similarity">
    <text evidence="1">Belongs to the flavin monoamine oxidase family.</text>
</comment>
<organism evidence="3 4">
    <name type="scientific">Aliiruegeria lutimaris</name>
    <dbReference type="NCBI Taxonomy" id="571298"/>
    <lineage>
        <taxon>Bacteria</taxon>
        <taxon>Pseudomonadati</taxon>
        <taxon>Pseudomonadota</taxon>
        <taxon>Alphaproteobacteria</taxon>
        <taxon>Rhodobacterales</taxon>
        <taxon>Roseobacteraceae</taxon>
        <taxon>Aliiruegeria</taxon>
    </lineage>
</organism>